<evidence type="ECO:0000313" key="8">
    <source>
        <dbReference type="Proteomes" id="UP000007151"/>
    </source>
</evidence>
<dbReference type="InterPro" id="IPR000716">
    <property type="entry name" value="Thyroglobulin_1"/>
</dbReference>
<comment type="subcellular location">
    <subcellularLocation>
        <location evidence="1">Secreted</location>
    </subcellularLocation>
</comment>
<dbReference type="PROSITE" id="PS51162">
    <property type="entry name" value="THYROGLOBULIN_1_2"/>
    <property type="match status" value="2"/>
</dbReference>
<evidence type="ECO:0000256" key="4">
    <source>
        <dbReference type="ARBA" id="ARBA00023157"/>
    </source>
</evidence>
<dbReference type="InParanoid" id="A0A212EIF5"/>
<evidence type="ECO:0000313" key="7">
    <source>
        <dbReference type="EMBL" id="OWR41250.1"/>
    </source>
</evidence>
<dbReference type="PANTHER" id="PTHR12352">
    <property type="entry name" value="SECRETED MODULAR CALCIUM-BINDING PROTEIN"/>
    <property type="match status" value="1"/>
</dbReference>
<feature type="domain" description="Thyroglobulin type-1" evidence="6">
    <location>
        <begin position="111"/>
        <end position="182"/>
    </location>
</feature>
<keyword evidence="8" id="KW-1185">Reference proteome</keyword>
<dbReference type="eggNOG" id="ENOG502S3FP">
    <property type="taxonomic scope" value="Eukaryota"/>
</dbReference>
<keyword evidence="4 5" id="KW-1015">Disulfide bond</keyword>
<dbReference type="KEGG" id="dpl:KGM_210573"/>
<gene>
    <name evidence="7" type="ORF">KGM_210573</name>
</gene>
<reference evidence="7 8" key="1">
    <citation type="journal article" date="2011" name="Cell">
        <title>The monarch butterfly genome yields insights into long-distance migration.</title>
        <authorList>
            <person name="Zhan S."/>
            <person name="Merlin C."/>
            <person name="Boore J.L."/>
            <person name="Reppert S.M."/>
        </authorList>
    </citation>
    <scope>NUCLEOTIDE SEQUENCE [LARGE SCALE GENOMIC DNA]</scope>
    <source>
        <strain evidence="7">F-2</strain>
    </source>
</reference>
<name>A0A212EIF5_DANPL</name>
<dbReference type="SUPFAM" id="SSF57610">
    <property type="entry name" value="Thyroglobulin type-1 domain"/>
    <property type="match status" value="3"/>
</dbReference>
<dbReference type="PANTHER" id="PTHR12352:SF3">
    <property type="entry name" value="NIDOGEN-2"/>
    <property type="match status" value="1"/>
</dbReference>
<protein>
    <recommendedName>
        <fullName evidence="6">Thyroglobulin type-1 domain-containing protein</fullName>
    </recommendedName>
</protein>
<dbReference type="GO" id="GO:0005615">
    <property type="term" value="C:extracellular space"/>
    <property type="evidence" value="ECO:0007669"/>
    <property type="project" value="TreeGrafter"/>
</dbReference>
<comment type="caution">
    <text evidence="5">Lacks conserved residue(s) required for the propagation of feature annotation.</text>
</comment>
<dbReference type="EMBL" id="AGBW02014667">
    <property type="protein sequence ID" value="OWR41250.1"/>
    <property type="molecule type" value="Genomic_DNA"/>
</dbReference>
<evidence type="ECO:0000256" key="3">
    <source>
        <dbReference type="ARBA" id="ARBA00022737"/>
    </source>
</evidence>
<dbReference type="SMART" id="SM00211">
    <property type="entry name" value="TY"/>
    <property type="match status" value="3"/>
</dbReference>
<dbReference type="InterPro" id="IPR051950">
    <property type="entry name" value="Dev_reg/Prot_inhib"/>
</dbReference>
<sequence length="345" mass="38323">MCNKSTDKGAVCSIGGPGTGMTVGRCGEGLTCDNTTRVCVRMKTKCHDAQDDYDAREARSQTGFIEVRPECDDKGKFLSYVCVPSQTCFCQSEDGERIFGEVANTGSVSMPCGCSRMFHKIQKTISNSVPYPVVTLRCTSDGNFNPVQCFDRKCHCVDKITGIKTGTEVIDLDEKAITDLPCYEADLDLFRPRNVSQRPFQYTTPCYESVNERRQLIDQSKKDGYNVDYFSSFTSINCLPDGTFGRTLINSNGTKVCINERNARIGNFEARINTPEYDDMDCKCAIASSLMSSSELPRCCSNGNFRPIQCRRGSCYCVDSDGRQEGMQTADISSLPCYTANWRNC</sequence>
<keyword evidence="3" id="KW-0677">Repeat</keyword>
<feature type="disulfide bond" evidence="5">
    <location>
        <begin position="317"/>
        <end position="337"/>
    </location>
</feature>
<evidence type="ECO:0000256" key="1">
    <source>
        <dbReference type="ARBA" id="ARBA00004613"/>
    </source>
</evidence>
<evidence type="ECO:0000256" key="5">
    <source>
        <dbReference type="PROSITE-ProRule" id="PRU00500"/>
    </source>
</evidence>
<feature type="domain" description="Thyroglobulin type-1" evidence="6">
    <location>
        <begin position="279"/>
        <end position="337"/>
    </location>
</feature>
<dbReference type="Pfam" id="PF00086">
    <property type="entry name" value="Thyroglobulin_1"/>
    <property type="match status" value="2"/>
</dbReference>
<comment type="caution">
    <text evidence="7">The sequence shown here is derived from an EMBL/GenBank/DDBJ whole genome shotgun (WGS) entry which is preliminary data.</text>
</comment>
<keyword evidence="2" id="KW-0964">Secreted</keyword>
<dbReference type="AlphaFoldDB" id="A0A212EIF5"/>
<proteinExistence type="predicted"/>
<dbReference type="InterPro" id="IPR036857">
    <property type="entry name" value="Thyroglobulin_1_sf"/>
</dbReference>
<evidence type="ECO:0000259" key="6">
    <source>
        <dbReference type="PROSITE" id="PS51162"/>
    </source>
</evidence>
<organism evidence="7 8">
    <name type="scientific">Danaus plexippus plexippus</name>
    <dbReference type="NCBI Taxonomy" id="278856"/>
    <lineage>
        <taxon>Eukaryota</taxon>
        <taxon>Metazoa</taxon>
        <taxon>Ecdysozoa</taxon>
        <taxon>Arthropoda</taxon>
        <taxon>Hexapoda</taxon>
        <taxon>Insecta</taxon>
        <taxon>Pterygota</taxon>
        <taxon>Neoptera</taxon>
        <taxon>Endopterygota</taxon>
        <taxon>Lepidoptera</taxon>
        <taxon>Glossata</taxon>
        <taxon>Ditrysia</taxon>
        <taxon>Papilionoidea</taxon>
        <taxon>Nymphalidae</taxon>
        <taxon>Danainae</taxon>
        <taxon>Danaini</taxon>
        <taxon>Danaina</taxon>
        <taxon>Danaus</taxon>
        <taxon>Danaus</taxon>
    </lineage>
</organism>
<evidence type="ECO:0000256" key="2">
    <source>
        <dbReference type="ARBA" id="ARBA00022525"/>
    </source>
</evidence>
<dbReference type="Proteomes" id="UP000007151">
    <property type="component" value="Unassembled WGS sequence"/>
</dbReference>
<dbReference type="Gene3D" id="4.10.800.10">
    <property type="entry name" value="Thyroglobulin type-1"/>
    <property type="match status" value="3"/>
</dbReference>
<accession>A0A212EIF5</accession>